<dbReference type="AlphaFoldDB" id="A0A494WX64"/>
<accession>A0A494WX64</accession>
<organism evidence="1 2">
    <name type="scientific">Desulfofundulus salinus</name>
    <dbReference type="NCBI Taxonomy" id="2419843"/>
    <lineage>
        <taxon>Bacteria</taxon>
        <taxon>Bacillati</taxon>
        <taxon>Bacillota</taxon>
        <taxon>Clostridia</taxon>
        <taxon>Eubacteriales</taxon>
        <taxon>Peptococcaceae</taxon>
        <taxon>Desulfofundulus</taxon>
    </lineage>
</organism>
<name>A0A494WX64_9FIRM</name>
<reference evidence="1 2" key="1">
    <citation type="submission" date="2018-10" db="EMBL/GenBank/DDBJ databases">
        <authorList>
            <person name="Grouzdev D.S."/>
            <person name="Krutkina M.S."/>
            <person name="Tourova T.P."/>
            <person name="Nazina T.N."/>
        </authorList>
    </citation>
    <scope>NUCLEOTIDE SEQUENCE [LARGE SCALE GENOMIC DNA]</scope>
    <source>
        <strain evidence="1 2">435</strain>
    </source>
</reference>
<dbReference type="EMBL" id="RBWE01000001">
    <property type="protein sequence ID" value="RKO67721.1"/>
    <property type="molecule type" value="Genomic_DNA"/>
</dbReference>
<comment type="caution">
    <text evidence="1">The sequence shown here is derived from an EMBL/GenBank/DDBJ whole genome shotgun (WGS) entry which is preliminary data.</text>
</comment>
<proteinExistence type="predicted"/>
<protein>
    <submittedName>
        <fullName evidence="1">Uncharacterized protein</fullName>
    </submittedName>
</protein>
<keyword evidence="2" id="KW-1185">Reference proteome</keyword>
<evidence type="ECO:0000313" key="2">
    <source>
        <dbReference type="Proteomes" id="UP000271256"/>
    </source>
</evidence>
<dbReference type="OrthoDB" id="1787316at2"/>
<sequence length="82" mass="9526">MALVQHFKFFAEAGIKFTPVPGTSKYLIQFQDGSSVYVNERTLFHLLSSGESAENIVKTLREMNPPRNYPERYKNLFRANQR</sequence>
<dbReference type="Proteomes" id="UP000271256">
    <property type="component" value="Unassembled WGS sequence"/>
</dbReference>
<dbReference type="RefSeq" id="WP_121452124.1">
    <property type="nucleotide sequence ID" value="NZ_RBWE01000001.1"/>
</dbReference>
<gene>
    <name evidence="1" type="ORF">D7024_12690</name>
</gene>
<evidence type="ECO:0000313" key="1">
    <source>
        <dbReference type="EMBL" id="RKO67721.1"/>
    </source>
</evidence>